<evidence type="ECO:0000313" key="2">
    <source>
        <dbReference type="Proteomes" id="UP001153203"/>
    </source>
</evidence>
<dbReference type="Proteomes" id="UP001153203">
    <property type="component" value="Unassembled WGS sequence"/>
</dbReference>
<evidence type="ECO:0000313" key="1">
    <source>
        <dbReference type="EMBL" id="MDG6194372.1"/>
    </source>
</evidence>
<gene>
    <name evidence="1" type="ORF">NF708_10290</name>
</gene>
<accession>A0A9X4SPA0</accession>
<dbReference type="AlphaFoldDB" id="A0A9X4SPA0"/>
<organism evidence="1 2">
    <name type="scientific">Lactococcus formosensis</name>
    <dbReference type="NCBI Taxonomy" id="1281486"/>
    <lineage>
        <taxon>Bacteria</taxon>
        <taxon>Bacillati</taxon>
        <taxon>Bacillota</taxon>
        <taxon>Bacilli</taxon>
        <taxon>Lactobacillales</taxon>
        <taxon>Streptococcaceae</taxon>
        <taxon>Lactococcus</taxon>
    </lineage>
</organism>
<comment type="caution">
    <text evidence="1">The sequence shown here is derived from an EMBL/GenBank/DDBJ whole genome shotgun (WGS) entry which is preliminary data.</text>
</comment>
<dbReference type="RefSeq" id="WP_279364572.1">
    <property type="nucleotide sequence ID" value="NZ_JAMWGC010000009.1"/>
</dbReference>
<reference evidence="1" key="1">
    <citation type="submission" date="2022-06" db="EMBL/GenBank/DDBJ databases">
        <title>Lactococcus from bovine mastitis in China.</title>
        <authorList>
            <person name="Lin Y."/>
            <person name="Han B."/>
        </authorList>
    </citation>
    <scope>NUCLEOTIDE SEQUENCE</scope>
    <source>
        <strain evidence="1">Hebei-B-39</strain>
    </source>
</reference>
<dbReference type="EMBL" id="JAMWGI010000008">
    <property type="protein sequence ID" value="MDG6194372.1"/>
    <property type="molecule type" value="Genomic_DNA"/>
</dbReference>
<proteinExistence type="predicted"/>
<sequence length="111" mass="12471">MTKTAKERIEEEIKDVNRSLVYSLNKNGRAFNSGKRQGLTIALAHIQNASTLVTSEETVTINKNVYDLLIDKVNKQREALKDIVFFSQGCYDSDYFANIAKKALAEIGGER</sequence>
<protein>
    <submittedName>
        <fullName evidence="1">Uncharacterized protein</fullName>
    </submittedName>
</protein>
<name>A0A9X4SPA0_9LACT</name>